<gene>
    <name evidence="2" type="ORF">GPUH_LOCUS715</name>
</gene>
<evidence type="ECO:0000313" key="2">
    <source>
        <dbReference type="EMBL" id="VDK28591.1"/>
    </source>
</evidence>
<keyword evidence="3" id="KW-1185">Reference proteome</keyword>
<accession>A0A183CW74</accession>
<evidence type="ECO:0000313" key="4">
    <source>
        <dbReference type="WBParaSite" id="GPUH_0000071501-mRNA-1"/>
    </source>
</evidence>
<organism evidence="4">
    <name type="scientific">Gongylonema pulchrum</name>
    <dbReference type="NCBI Taxonomy" id="637853"/>
    <lineage>
        <taxon>Eukaryota</taxon>
        <taxon>Metazoa</taxon>
        <taxon>Ecdysozoa</taxon>
        <taxon>Nematoda</taxon>
        <taxon>Chromadorea</taxon>
        <taxon>Rhabditida</taxon>
        <taxon>Spirurina</taxon>
        <taxon>Spiruromorpha</taxon>
        <taxon>Spiruroidea</taxon>
        <taxon>Gongylonematidae</taxon>
        <taxon>Gongylonema</taxon>
    </lineage>
</organism>
<name>A0A183CW74_9BILA</name>
<feature type="region of interest" description="Disordered" evidence="1">
    <location>
        <begin position="106"/>
        <end position="140"/>
    </location>
</feature>
<evidence type="ECO:0000313" key="3">
    <source>
        <dbReference type="Proteomes" id="UP000271098"/>
    </source>
</evidence>
<evidence type="ECO:0000256" key="1">
    <source>
        <dbReference type="SAM" id="MobiDB-lite"/>
    </source>
</evidence>
<proteinExistence type="predicted"/>
<protein>
    <submittedName>
        <fullName evidence="4">GON7 subunit of KEOPS complex</fullName>
    </submittedName>
</protein>
<reference evidence="4" key="1">
    <citation type="submission" date="2016-06" db="UniProtKB">
        <authorList>
            <consortium name="WormBaseParasite"/>
        </authorList>
    </citation>
    <scope>IDENTIFICATION</scope>
</reference>
<dbReference type="AlphaFoldDB" id="A0A183CW74"/>
<sequence length="140" mass="15217">MECFSVIQDCILQNAAKNHSLTMEMLRKAIAELLIDIGMSNSKIRSTGEEQGENLMANLMYNDNTSAVHQITAQEESQANVQSALVYEDEDFESDEGESLSVIESAVSDSAKDDDESVASNYKSDSLTNFSNSSATSASK</sequence>
<dbReference type="WBParaSite" id="GPUH_0000071501-mRNA-1">
    <property type="protein sequence ID" value="GPUH_0000071501-mRNA-1"/>
    <property type="gene ID" value="GPUH_0000071501"/>
</dbReference>
<dbReference type="Proteomes" id="UP000271098">
    <property type="component" value="Unassembled WGS sequence"/>
</dbReference>
<reference evidence="2 3" key="2">
    <citation type="submission" date="2018-11" db="EMBL/GenBank/DDBJ databases">
        <authorList>
            <consortium name="Pathogen Informatics"/>
        </authorList>
    </citation>
    <scope>NUCLEOTIDE SEQUENCE [LARGE SCALE GENOMIC DNA]</scope>
</reference>
<feature type="compositionally biased region" description="Low complexity" evidence="1">
    <location>
        <begin position="126"/>
        <end position="140"/>
    </location>
</feature>
<dbReference type="EMBL" id="UYRT01000704">
    <property type="protein sequence ID" value="VDK28591.1"/>
    <property type="molecule type" value="Genomic_DNA"/>
</dbReference>